<dbReference type="EMBL" id="OIVN01006207">
    <property type="protein sequence ID" value="SPD27794.1"/>
    <property type="molecule type" value="Genomic_DNA"/>
</dbReference>
<reference evidence="1" key="1">
    <citation type="submission" date="2018-02" db="EMBL/GenBank/DDBJ databases">
        <authorList>
            <person name="Cohen D.B."/>
            <person name="Kent A.D."/>
        </authorList>
    </citation>
    <scope>NUCLEOTIDE SEQUENCE</scope>
</reference>
<protein>
    <submittedName>
        <fullName evidence="1">Uncharacterized protein</fullName>
    </submittedName>
</protein>
<gene>
    <name evidence="1" type="ORF">FSB_LOCUS55676</name>
</gene>
<accession>A0A2N9IU31</accession>
<proteinExistence type="predicted"/>
<name>A0A2N9IU31_FAGSY</name>
<evidence type="ECO:0000313" key="1">
    <source>
        <dbReference type="EMBL" id="SPD27794.1"/>
    </source>
</evidence>
<organism evidence="1">
    <name type="scientific">Fagus sylvatica</name>
    <name type="common">Beechnut</name>
    <dbReference type="NCBI Taxonomy" id="28930"/>
    <lineage>
        <taxon>Eukaryota</taxon>
        <taxon>Viridiplantae</taxon>
        <taxon>Streptophyta</taxon>
        <taxon>Embryophyta</taxon>
        <taxon>Tracheophyta</taxon>
        <taxon>Spermatophyta</taxon>
        <taxon>Magnoliopsida</taxon>
        <taxon>eudicotyledons</taxon>
        <taxon>Gunneridae</taxon>
        <taxon>Pentapetalae</taxon>
        <taxon>rosids</taxon>
        <taxon>fabids</taxon>
        <taxon>Fagales</taxon>
        <taxon>Fagaceae</taxon>
        <taxon>Fagus</taxon>
    </lineage>
</organism>
<dbReference type="AlphaFoldDB" id="A0A2N9IU31"/>
<sequence length="195" mass="21348">MNGTVFIDLNRVGVVIRNDVREFLGAFCALEEGGTDAEEAEALAALHALEFVADVCPFNMVLKEILLWLSVLFDPLVSRRIKPLNRAPIVSKLAVKEVPYVSLCYPIGRSDFEFGSQIHACFLKCGGGATKNALRAFDRMPECGVMAGKCSMVPTVNNRLDAFLLGVVEAIQFSLEIGLSDLVLECDNAEFFRAL</sequence>